<evidence type="ECO:0000256" key="5">
    <source>
        <dbReference type="ARBA" id="ARBA00022989"/>
    </source>
</evidence>
<keyword evidence="4 8" id="KW-0812">Transmembrane</keyword>
<evidence type="ECO:0000313" key="10">
    <source>
        <dbReference type="EMBL" id="UJO21166.1"/>
    </source>
</evidence>
<dbReference type="KEGG" id="ffu:CLAFUR5_11631"/>
<keyword evidence="11" id="KW-1185">Reference proteome</keyword>
<feature type="transmembrane region" description="Helical" evidence="8">
    <location>
        <begin position="240"/>
        <end position="262"/>
    </location>
</feature>
<feature type="region of interest" description="Disordered" evidence="7">
    <location>
        <begin position="1"/>
        <end position="32"/>
    </location>
</feature>
<evidence type="ECO:0000256" key="7">
    <source>
        <dbReference type="SAM" id="MobiDB-lite"/>
    </source>
</evidence>
<name>A0A9Q8PEX1_PASFU</name>
<feature type="domain" description="Major facilitator superfamily (MFS) profile" evidence="9">
    <location>
        <begin position="47"/>
        <end position="537"/>
    </location>
</feature>
<feature type="transmembrane region" description="Helical" evidence="8">
    <location>
        <begin position="268"/>
        <end position="288"/>
    </location>
</feature>
<dbReference type="PRINTS" id="PR01036">
    <property type="entry name" value="TCRTETB"/>
</dbReference>
<gene>
    <name evidence="10" type="ORF">CLAFUR5_11631</name>
</gene>
<dbReference type="FunFam" id="1.20.1720.10:FF:000013">
    <property type="entry name" value="Related to multidrug resistance proteins"/>
    <property type="match status" value="1"/>
</dbReference>
<evidence type="ECO:0000256" key="1">
    <source>
        <dbReference type="ARBA" id="ARBA00004127"/>
    </source>
</evidence>
<feature type="transmembrane region" description="Helical" evidence="8">
    <location>
        <begin position="111"/>
        <end position="130"/>
    </location>
</feature>
<dbReference type="Gene3D" id="1.20.1250.20">
    <property type="entry name" value="MFS general substrate transporter like domains"/>
    <property type="match status" value="1"/>
</dbReference>
<feature type="transmembrane region" description="Helical" evidence="8">
    <location>
        <begin position="136"/>
        <end position="158"/>
    </location>
</feature>
<dbReference type="RefSeq" id="XP_047765532.1">
    <property type="nucleotide sequence ID" value="XM_047910779.1"/>
</dbReference>
<dbReference type="InterPro" id="IPR036259">
    <property type="entry name" value="MFS_trans_sf"/>
</dbReference>
<feature type="transmembrane region" description="Helical" evidence="8">
    <location>
        <begin position="199"/>
        <end position="220"/>
    </location>
</feature>
<dbReference type="SUPFAM" id="SSF103473">
    <property type="entry name" value="MFS general substrate transporter"/>
    <property type="match status" value="1"/>
</dbReference>
<feature type="transmembrane region" description="Helical" evidence="8">
    <location>
        <begin position="405"/>
        <end position="424"/>
    </location>
</feature>
<reference evidence="10" key="1">
    <citation type="submission" date="2021-12" db="EMBL/GenBank/DDBJ databases">
        <authorList>
            <person name="Zaccaron A."/>
            <person name="Stergiopoulos I."/>
        </authorList>
    </citation>
    <scope>NUCLEOTIDE SEQUENCE</scope>
    <source>
        <strain evidence="10">Race5_Kim</strain>
    </source>
</reference>
<dbReference type="InterPro" id="IPR011701">
    <property type="entry name" value="MFS"/>
</dbReference>
<feature type="transmembrane region" description="Helical" evidence="8">
    <location>
        <begin position="348"/>
        <end position="368"/>
    </location>
</feature>
<feature type="transmembrane region" description="Helical" evidence="8">
    <location>
        <begin position="375"/>
        <end position="393"/>
    </location>
</feature>
<accession>A0A9Q8PEX1</accession>
<reference evidence="10" key="2">
    <citation type="journal article" date="2022" name="Microb. Genom.">
        <title>A chromosome-scale genome assembly of the tomato pathogen Cladosporium fulvum reveals a compartmentalized genome architecture and the presence of a dispensable chromosome.</title>
        <authorList>
            <person name="Zaccaron A.Z."/>
            <person name="Chen L.H."/>
            <person name="Samaras A."/>
            <person name="Stergiopoulos I."/>
        </authorList>
    </citation>
    <scope>NUCLEOTIDE SEQUENCE</scope>
    <source>
        <strain evidence="10">Race5_Kim</strain>
    </source>
</reference>
<dbReference type="PANTHER" id="PTHR23501:SF189">
    <property type="entry name" value="DRUG TRANSPORTER, PUTATIVE (AFU_ORTHOLOGUE AFUA_4G03920)-RELATED"/>
    <property type="match status" value="1"/>
</dbReference>
<protein>
    <submittedName>
        <fullName evidence="10">Citrate exporter 1</fullName>
    </submittedName>
</protein>
<dbReference type="Gene3D" id="1.20.1720.10">
    <property type="entry name" value="Multidrug resistance protein D"/>
    <property type="match status" value="1"/>
</dbReference>
<dbReference type="CDD" id="cd17502">
    <property type="entry name" value="MFS_Azr1_MDR_like"/>
    <property type="match status" value="1"/>
</dbReference>
<evidence type="ECO:0000256" key="6">
    <source>
        <dbReference type="ARBA" id="ARBA00023136"/>
    </source>
</evidence>
<keyword evidence="5 8" id="KW-1133">Transmembrane helix</keyword>
<keyword evidence="3" id="KW-0813">Transport</keyword>
<keyword evidence="6 8" id="KW-0472">Membrane</keyword>
<evidence type="ECO:0000313" key="11">
    <source>
        <dbReference type="Proteomes" id="UP000756132"/>
    </source>
</evidence>
<feature type="transmembrane region" description="Helical" evidence="8">
    <location>
        <begin position="170"/>
        <end position="193"/>
    </location>
</feature>
<sequence>MANIDRLEEGEIKSAQTSEVSSEDASPTKHEFNEQTHYVPKSTIITIFLACASVDLLALMDQTTLAASLTIVSNSLHAGDEQAWIASGYFVTSTCCQLLYGRLSDIWSRKVILLIGLAWFFFGSLASSLAQTSMQLIIFRALTGVAGGGLMTIAQMIVSDVVPLRERGKYQGILGSVVALANGIGPIIGGALASSSPNGWRWIFRLNLPLTVLTTCCAIWMMPLKKVEGDWKMKLEAVDFFGALLALGGTIVLVMGLTWGGAQYPWKSAAVIASLAVGFCVSVAFVLWQWKGPKHPLVPLHIFKRKIVNGACLTMAINGWNFLVQTYYILSFYQMAYNYSAVKSASLLLPITLVQTAFSTLSGLVVHWTGRYREAILLGWACWAIGLGLYSTLDEHSDLGKQVGYAILTGVGCGCTLQPALIAVQAGVHRRDMAVVTSFRNFARNFGGTIGLAVAGTVLNNLVRSAVQSLDISGDDADDILKSPQAYLSDRTSSEADEIRAVILPAYRKGFRIIFLIGAALAALAFVLAWFLMPQVELDRPDDQKLKEEGIKWRDEAKK</sequence>
<dbReference type="GO" id="GO:0046943">
    <property type="term" value="F:carboxylic acid transmembrane transporter activity"/>
    <property type="evidence" value="ECO:0007669"/>
    <property type="project" value="UniProtKB-ARBA"/>
</dbReference>
<dbReference type="GeneID" id="71991509"/>
<evidence type="ECO:0000256" key="8">
    <source>
        <dbReference type="SAM" id="Phobius"/>
    </source>
</evidence>
<proteinExistence type="inferred from homology"/>
<dbReference type="PROSITE" id="PS50850">
    <property type="entry name" value="MFS"/>
    <property type="match status" value="1"/>
</dbReference>
<comment type="similarity">
    <text evidence="2">Belongs to the major facilitator superfamily.</text>
</comment>
<dbReference type="AlphaFoldDB" id="A0A9Q8PEX1"/>
<comment type="subcellular location">
    <subcellularLocation>
        <location evidence="1">Endomembrane system</location>
        <topology evidence="1">Multi-pass membrane protein</topology>
    </subcellularLocation>
</comment>
<evidence type="ECO:0000256" key="4">
    <source>
        <dbReference type="ARBA" id="ARBA00022692"/>
    </source>
</evidence>
<dbReference type="Pfam" id="PF07690">
    <property type="entry name" value="MFS_1"/>
    <property type="match status" value="1"/>
</dbReference>
<dbReference type="OMA" id="MFINGWN"/>
<feature type="transmembrane region" description="Helical" evidence="8">
    <location>
        <begin position="308"/>
        <end position="328"/>
    </location>
</feature>
<dbReference type="Proteomes" id="UP000756132">
    <property type="component" value="Chromosome 8"/>
</dbReference>
<dbReference type="PANTHER" id="PTHR23501">
    <property type="entry name" value="MAJOR FACILITATOR SUPERFAMILY"/>
    <property type="match status" value="1"/>
</dbReference>
<dbReference type="GO" id="GO:0012505">
    <property type="term" value="C:endomembrane system"/>
    <property type="evidence" value="ECO:0007669"/>
    <property type="project" value="UniProtKB-SubCell"/>
</dbReference>
<feature type="compositionally biased region" description="Basic and acidic residues" evidence="7">
    <location>
        <begin position="1"/>
        <end position="12"/>
    </location>
</feature>
<dbReference type="EMBL" id="CP090170">
    <property type="protein sequence ID" value="UJO21166.1"/>
    <property type="molecule type" value="Genomic_DNA"/>
</dbReference>
<evidence type="ECO:0000259" key="9">
    <source>
        <dbReference type="PROSITE" id="PS50850"/>
    </source>
</evidence>
<organism evidence="10 11">
    <name type="scientific">Passalora fulva</name>
    <name type="common">Tomato leaf mold</name>
    <name type="synonym">Cladosporium fulvum</name>
    <dbReference type="NCBI Taxonomy" id="5499"/>
    <lineage>
        <taxon>Eukaryota</taxon>
        <taxon>Fungi</taxon>
        <taxon>Dikarya</taxon>
        <taxon>Ascomycota</taxon>
        <taxon>Pezizomycotina</taxon>
        <taxon>Dothideomycetes</taxon>
        <taxon>Dothideomycetidae</taxon>
        <taxon>Mycosphaerellales</taxon>
        <taxon>Mycosphaerellaceae</taxon>
        <taxon>Fulvia</taxon>
    </lineage>
</organism>
<dbReference type="GO" id="GO:0005886">
    <property type="term" value="C:plasma membrane"/>
    <property type="evidence" value="ECO:0007669"/>
    <property type="project" value="TreeGrafter"/>
</dbReference>
<feature type="transmembrane region" description="Helical" evidence="8">
    <location>
        <begin position="513"/>
        <end position="533"/>
    </location>
</feature>
<evidence type="ECO:0000256" key="3">
    <source>
        <dbReference type="ARBA" id="ARBA00022448"/>
    </source>
</evidence>
<dbReference type="InterPro" id="IPR020846">
    <property type="entry name" value="MFS_dom"/>
</dbReference>
<dbReference type="OrthoDB" id="6770063at2759"/>
<feature type="compositionally biased region" description="Polar residues" evidence="7">
    <location>
        <begin position="14"/>
        <end position="25"/>
    </location>
</feature>
<evidence type="ECO:0000256" key="2">
    <source>
        <dbReference type="ARBA" id="ARBA00008335"/>
    </source>
</evidence>